<dbReference type="OrthoDB" id="2266637at2759"/>
<reference evidence="1 2" key="1">
    <citation type="journal article" date="2019" name="Nat. Ecol. Evol.">
        <title>Megaphylogeny resolves global patterns of mushroom evolution.</title>
        <authorList>
            <person name="Varga T."/>
            <person name="Krizsan K."/>
            <person name="Foldi C."/>
            <person name="Dima B."/>
            <person name="Sanchez-Garcia M."/>
            <person name="Sanchez-Ramirez S."/>
            <person name="Szollosi G.J."/>
            <person name="Szarkandi J.G."/>
            <person name="Papp V."/>
            <person name="Albert L."/>
            <person name="Andreopoulos W."/>
            <person name="Angelini C."/>
            <person name="Antonin V."/>
            <person name="Barry K.W."/>
            <person name="Bougher N.L."/>
            <person name="Buchanan P."/>
            <person name="Buyck B."/>
            <person name="Bense V."/>
            <person name="Catcheside P."/>
            <person name="Chovatia M."/>
            <person name="Cooper J."/>
            <person name="Damon W."/>
            <person name="Desjardin D."/>
            <person name="Finy P."/>
            <person name="Geml J."/>
            <person name="Haridas S."/>
            <person name="Hughes K."/>
            <person name="Justo A."/>
            <person name="Karasinski D."/>
            <person name="Kautmanova I."/>
            <person name="Kiss B."/>
            <person name="Kocsube S."/>
            <person name="Kotiranta H."/>
            <person name="LaButti K.M."/>
            <person name="Lechner B.E."/>
            <person name="Liimatainen K."/>
            <person name="Lipzen A."/>
            <person name="Lukacs Z."/>
            <person name="Mihaltcheva S."/>
            <person name="Morgado L.N."/>
            <person name="Niskanen T."/>
            <person name="Noordeloos M.E."/>
            <person name="Ohm R.A."/>
            <person name="Ortiz-Santana B."/>
            <person name="Ovrebo C."/>
            <person name="Racz N."/>
            <person name="Riley R."/>
            <person name="Savchenko A."/>
            <person name="Shiryaev A."/>
            <person name="Soop K."/>
            <person name="Spirin V."/>
            <person name="Szebenyi C."/>
            <person name="Tomsovsky M."/>
            <person name="Tulloss R.E."/>
            <person name="Uehling J."/>
            <person name="Grigoriev I.V."/>
            <person name="Vagvolgyi C."/>
            <person name="Papp T."/>
            <person name="Martin F.M."/>
            <person name="Miettinen O."/>
            <person name="Hibbett D.S."/>
            <person name="Nagy L.G."/>
        </authorList>
    </citation>
    <scope>NUCLEOTIDE SEQUENCE [LARGE SCALE GENOMIC DNA]</scope>
    <source>
        <strain evidence="1 2">CBS 962.96</strain>
    </source>
</reference>
<dbReference type="GO" id="GO:0003676">
    <property type="term" value="F:nucleic acid binding"/>
    <property type="evidence" value="ECO:0007669"/>
    <property type="project" value="InterPro"/>
</dbReference>
<name>A0A4S8KX89_DENBC</name>
<evidence type="ECO:0000313" key="1">
    <source>
        <dbReference type="EMBL" id="THU80599.1"/>
    </source>
</evidence>
<sequence>RYSLVAALGIEGYSAARVVPGSVDSDEFFDFIVTDVLPTMNPFPGDRSVIIMDNCAIHKSEALKELVE</sequence>
<feature type="non-terminal residue" evidence="1">
    <location>
        <position position="1"/>
    </location>
</feature>
<dbReference type="InterPro" id="IPR036397">
    <property type="entry name" value="RNaseH_sf"/>
</dbReference>
<feature type="non-terminal residue" evidence="1">
    <location>
        <position position="68"/>
    </location>
</feature>
<accession>A0A4S8KX89</accession>
<evidence type="ECO:0000313" key="2">
    <source>
        <dbReference type="Proteomes" id="UP000297245"/>
    </source>
</evidence>
<evidence type="ECO:0008006" key="3">
    <source>
        <dbReference type="Google" id="ProtNLM"/>
    </source>
</evidence>
<keyword evidence="2" id="KW-1185">Reference proteome</keyword>
<organism evidence="1 2">
    <name type="scientific">Dendrothele bispora (strain CBS 962.96)</name>
    <dbReference type="NCBI Taxonomy" id="1314807"/>
    <lineage>
        <taxon>Eukaryota</taxon>
        <taxon>Fungi</taxon>
        <taxon>Dikarya</taxon>
        <taxon>Basidiomycota</taxon>
        <taxon>Agaricomycotina</taxon>
        <taxon>Agaricomycetes</taxon>
        <taxon>Agaricomycetidae</taxon>
        <taxon>Agaricales</taxon>
        <taxon>Agaricales incertae sedis</taxon>
        <taxon>Dendrothele</taxon>
    </lineage>
</organism>
<dbReference type="AlphaFoldDB" id="A0A4S8KX89"/>
<gene>
    <name evidence="1" type="ORF">K435DRAFT_562528</name>
</gene>
<dbReference type="Proteomes" id="UP000297245">
    <property type="component" value="Unassembled WGS sequence"/>
</dbReference>
<protein>
    <recommendedName>
        <fullName evidence="3">Tc1-like transposase DDE domain-containing protein</fullName>
    </recommendedName>
</protein>
<dbReference type="EMBL" id="ML179890">
    <property type="protein sequence ID" value="THU80599.1"/>
    <property type="molecule type" value="Genomic_DNA"/>
</dbReference>
<proteinExistence type="predicted"/>
<dbReference type="Gene3D" id="3.30.420.10">
    <property type="entry name" value="Ribonuclease H-like superfamily/Ribonuclease H"/>
    <property type="match status" value="1"/>
</dbReference>